<dbReference type="EMBL" id="CAUYUJ010014254">
    <property type="protein sequence ID" value="CAK0838882.1"/>
    <property type="molecule type" value="Genomic_DNA"/>
</dbReference>
<feature type="transmembrane region" description="Helical" evidence="2">
    <location>
        <begin position="81"/>
        <end position="102"/>
    </location>
</feature>
<dbReference type="Proteomes" id="UP001189429">
    <property type="component" value="Unassembled WGS sequence"/>
</dbReference>
<protein>
    <submittedName>
        <fullName evidence="3">Uncharacterized protein</fullName>
    </submittedName>
</protein>
<feature type="transmembrane region" description="Helical" evidence="2">
    <location>
        <begin position="190"/>
        <end position="210"/>
    </location>
</feature>
<dbReference type="Gene3D" id="2.170.16.10">
    <property type="entry name" value="Hedgehog/Intein (Hint) domain"/>
    <property type="match status" value="1"/>
</dbReference>
<feature type="region of interest" description="Disordered" evidence="1">
    <location>
        <begin position="540"/>
        <end position="601"/>
    </location>
</feature>
<organism evidence="3 4">
    <name type="scientific">Prorocentrum cordatum</name>
    <dbReference type="NCBI Taxonomy" id="2364126"/>
    <lineage>
        <taxon>Eukaryota</taxon>
        <taxon>Sar</taxon>
        <taxon>Alveolata</taxon>
        <taxon>Dinophyceae</taxon>
        <taxon>Prorocentrales</taxon>
        <taxon>Prorocentraceae</taxon>
        <taxon>Prorocentrum</taxon>
    </lineage>
</organism>
<feature type="transmembrane region" description="Helical" evidence="2">
    <location>
        <begin position="231"/>
        <end position="252"/>
    </location>
</feature>
<accession>A0ABN9T1T3</accession>
<evidence type="ECO:0000256" key="2">
    <source>
        <dbReference type="SAM" id="Phobius"/>
    </source>
</evidence>
<keyword evidence="2" id="KW-0812">Transmembrane</keyword>
<dbReference type="InterPro" id="IPR036844">
    <property type="entry name" value="Hint_dom_sf"/>
</dbReference>
<keyword evidence="4" id="KW-1185">Reference proteome</keyword>
<dbReference type="SUPFAM" id="SSF51294">
    <property type="entry name" value="Hedgehog/intein (Hint) domain"/>
    <property type="match status" value="1"/>
</dbReference>
<feature type="transmembrane region" description="Helical" evidence="2">
    <location>
        <begin position="114"/>
        <end position="132"/>
    </location>
</feature>
<sequence>MGAPDSSWDASQWAARKEPELPQATKVSEPGHREPRVLCRAAEQRFQDDSGKRSFKFFLAYIGVQILYLGFYFAAAQNSTLNYVPLLADSVMLTLHCGVVLVKLNQHLKESGKYRWSIALALLADAVLFAIADPVVEVEIEAHLEMGTFFEKFGGLPTLQSTSLPHPYKSNLVFQFHCLYMTLMVLSFSWSLKVMPVCMLVYSTIVVISFQSRYDSYEVEGFDPTQDREEVYIETVLMWWTLLLGLFAKWSLEQAQRPLFLALESGKDEIIREKVKRCNAEYRASGLLDKMNKVMQQASYAKLEDVSDGFPVFPAPPGASSSVHSAPVRAHPKRACKSRADKDAGPCDSGDCLPASASVWIENQAMPQRLGTVRQGQRVLCYDNLLRGLKYTDILDVSVAAGSECTDWVTVRLKDGTRLEMTPNHPVECFSTADRGSSPGRCIPAGAVQADRDAIIVLKTVLVPVSSVHRNAPDPAADEDSSREWINLMVQHPDRHTVFVADGCDATRGAMAVGTPAFSQGGHHGICVKHSFLQVEEDAATSENVSSRRTVSAPDLELTQNQRRIPSTSSPHDLEDSAAQQQETRRTWSSATAPLAPRWGP</sequence>
<feature type="transmembrane region" description="Helical" evidence="2">
    <location>
        <begin position="55"/>
        <end position="75"/>
    </location>
</feature>
<feature type="region of interest" description="Disordered" evidence="1">
    <location>
        <begin position="1"/>
        <end position="32"/>
    </location>
</feature>
<proteinExistence type="predicted"/>
<comment type="caution">
    <text evidence="3">The sequence shown here is derived from an EMBL/GenBank/DDBJ whole genome shotgun (WGS) entry which is preliminary data.</text>
</comment>
<feature type="compositionally biased region" description="Polar residues" evidence="1">
    <location>
        <begin position="541"/>
        <end position="550"/>
    </location>
</feature>
<name>A0ABN9T1T3_9DINO</name>
<reference evidence="3" key="1">
    <citation type="submission" date="2023-10" db="EMBL/GenBank/DDBJ databases">
        <authorList>
            <person name="Chen Y."/>
            <person name="Shah S."/>
            <person name="Dougan E. K."/>
            <person name="Thang M."/>
            <person name="Chan C."/>
        </authorList>
    </citation>
    <scope>NUCLEOTIDE SEQUENCE [LARGE SCALE GENOMIC DNA]</scope>
</reference>
<gene>
    <name evidence="3" type="ORF">PCOR1329_LOCUS34723</name>
</gene>
<dbReference type="InterPro" id="IPR006141">
    <property type="entry name" value="Intein_N"/>
</dbReference>
<keyword evidence="2" id="KW-1133">Transmembrane helix</keyword>
<feature type="compositionally biased region" description="Polar residues" evidence="1">
    <location>
        <begin position="558"/>
        <end position="571"/>
    </location>
</feature>
<evidence type="ECO:0000313" key="3">
    <source>
        <dbReference type="EMBL" id="CAK0838882.1"/>
    </source>
</evidence>
<dbReference type="PROSITE" id="PS50817">
    <property type="entry name" value="INTEIN_N_TER"/>
    <property type="match status" value="1"/>
</dbReference>
<feature type="compositionally biased region" description="Polar residues" evidence="1">
    <location>
        <begin position="578"/>
        <end position="592"/>
    </location>
</feature>
<keyword evidence="2" id="KW-0472">Membrane</keyword>
<evidence type="ECO:0000256" key="1">
    <source>
        <dbReference type="SAM" id="MobiDB-lite"/>
    </source>
</evidence>
<evidence type="ECO:0000313" key="4">
    <source>
        <dbReference type="Proteomes" id="UP001189429"/>
    </source>
</evidence>